<dbReference type="AlphaFoldDB" id="A0A401QEU9"/>
<protein>
    <submittedName>
        <fullName evidence="1">Uncharacterized protein</fullName>
    </submittedName>
</protein>
<accession>A0A401QEU9</accession>
<proteinExistence type="predicted"/>
<feature type="non-terminal residue" evidence="1">
    <location>
        <position position="1"/>
    </location>
</feature>
<comment type="caution">
    <text evidence="1">The sequence shown here is derived from an EMBL/GenBank/DDBJ whole genome shotgun (WGS) entry which is preliminary data.</text>
</comment>
<dbReference type="Proteomes" id="UP000288216">
    <property type="component" value="Unassembled WGS sequence"/>
</dbReference>
<organism evidence="1 2">
    <name type="scientific">Scyliorhinus torazame</name>
    <name type="common">Cloudy catshark</name>
    <name type="synonym">Catulus torazame</name>
    <dbReference type="NCBI Taxonomy" id="75743"/>
    <lineage>
        <taxon>Eukaryota</taxon>
        <taxon>Metazoa</taxon>
        <taxon>Chordata</taxon>
        <taxon>Craniata</taxon>
        <taxon>Vertebrata</taxon>
        <taxon>Chondrichthyes</taxon>
        <taxon>Elasmobranchii</taxon>
        <taxon>Galeomorphii</taxon>
        <taxon>Galeoidea</taxon>
        <taxon>Carcharhiniformes</taxon>
        <taxon>Scyliorhinidae</taxon>
        <taxon>Scyliorhinus</taxon>
    </lineage>
</organism>
<keyword evidence="2" id="KW-1185">Reference proteome</keyword>
<dbReference type="Gene3D" id="3.30.720.50">
    <property type="match status" value="1"/>
</dbReference>
<evidence type="ECO:0000313" key="1">
    <source>
        <dbReference type="EMBL" id="GCB83883.1"/>
    </source>
</evidence>
<dbReference type="EMBL" id="BFAA01056191">
    <property type="protein sequence ID" value="GCB83883.1"/>
    <property type="molecule type" value="Genomic_DNA"/>
</dbReference>
<dbReference type="InterPro" id="IPR037197">
    <property type="entry name" value="WWE_dom_sf"/>
</dbReference>
<sequence>AAKDEKQFCGPYESGEEVLPVVINVFGRDRASVLDALSRLKRIRDENFQELSALYPCPRRLPADFIGRLLQLGAQHGVRVTVERERVRARGERARAEAALASAGHLLEEAVKREWKELYSRVRWGYAYAGKEVGFEPGANFEIEQCHQNRSHETMVRSAGILFCINLDRKEATASEFKEVVKIRRSDSSSSV</sequence>
<reference evidence="1 2" key="1">
    <citation type="journal article" date="2018" name="Nat. Ecol. Evol.">
        <title>Shark genomes provide insights into elasmobranch evolution and the origin of vertebrates.</title>
        <authorList>
            <person name="Hara Y"/>
            <person name="Yamaguchi K"/>
            <person name="Onimaru K"/>
            <person name="Kadota M"/>
            <person name="Koyanagi M"/>
            <person name="Keeley SD"/>
            <person name="Tatsumi K"/>
            <person name="Tanaka K"/>
            <person name="Motone F"/>
            <person name="Kageyama Y"/>
            <person name="Nozu R"/>
            <person name="Adachi N"/>
            <person name="Nishimura O"/>
            <person name="Nakagawa R"/>
            <person name="Tanegashima C"/>
            <person name="Kiyatake I"/>
            <person name="Matsumoto R"/>
            <person name="Murakumo K"/>
            <person name="Nishida K"/>
            <person name="Terakita A"/>
            <person name="Kuratani S"/>
            <person name="Sato K"/>
            <person name="Hyodo S Kuraku.S."/>
        </authorList>
    </citation>
    <scope>NUCLEOTIDE SEQUENCE [LARGE SCALE GENOMIC DNA]</scope>
</reference>
<name>A0A401QEU9_SCYTO</name>
<dbReference type="SUPFAM" id="SSF117839">
    <property type="entry name" value="WWE domain"/>
    <property type="match status" value="1"/>
</dbReference>
<evidence type="ECO:0000313" key="2">
    <source>
        <dbReference type="Proteomes" id="UP000288216"/>
    </source>
</evidence>
<gene>
    <name evidence="1" type="ORF">scyTo_0024797</name>
</gene>